<dbReference type="SUPFAM" id="SSF52058">
    <property type="entry name" value="L domain-like"/>
    <property type="match status" value="2"/>
</dbReference>
<dbReference type="OrthoDB" id="1435950at2759"/>
<dbReference type="Proteomes" id="UP000242715">
    <property type="component" value="Unassembled WGS sequence"/>
</dbReference>
<name>A0A2Z6PEN1_TRISU</name>
<protein>
    <recommendedName>
        <fullName evidence="2">Disease resistance protein At4g27190-like leucine-rich repeats domain-containing protein</fullName>
    </recommendedName>
</protein>
<reference evidence="4" key="1">
    <citation type="journal article" date="2017" name="Front. Plant Sci.">
        <title>Climate Clever Clovers: New Paradigm to Reduce the Environmental Footprint of Ruminants by Breeding Low Methanogenic Forages Utilizing Haplotype Variation.</title>
        <authorList>
            <person name="Kaur P."/>
            <person name="Appels R."/>
            <person name="Bayer P.E."/>
            <person name="Keeble-Gagnere G."/>
            <person name="Wang J."/>
            <person name="Hirakawa H."/>
            <person name="Shirasawa K."/>
            <person name="Vercoe P."/>
            <person name="Stefanova K."/>
            <person name="Durmic Z."/>
            <person name="Nichols P."/>
            <person name="Revell C."/>
            <person name="Isobe S.N."/>
            <person name="Edwards D."/>
            <person name="Erskine W."/>
        </authorList>
    </citation>
    <scope>NUCLEOTIDE SEQUENCE [LARGE SCALE GENOMIC DNA]</scope>
    <source>
        <strain evidence="4">cv. Daliak</strain>
    </source>
</reference>
<evidence type="ECO:0000313" key="3">
    <source>
        <dbReference type="EMBL" id="GAU43409.1"/>
    </source>
</evidence>
<accession>A0A2Z6PEN1</accession>
<sequence>MRNKRDVQSWKYGLQRLQSNAGVEMDAKTYFALELSYDFLESDEMRDLFLLFALRLGNDVEYCLKLAMGLDILNHIITMDDARNRLHIKIKSLEAAGLLEVKTSGYIQMHDFVRDFANSVARRDKHVFLRKQPNEDWPNKDFLKRCTHIVLDSVHIHRLPQTFDCPNIKLFDLVSVDRSLEIPDEFFEDMRSLTMLDLTSLNLSSLPTSFRFLTHLQTLCLEYCVLEDMAAIEGLKNLQILSLVKSSMIKLPREIGRLTQLRMLDLSSSGIEVVPPNIISNLTKLEELLMGNTTINWEDANSTVQSENASIAELQKLPNLTALELQIREICMLPRDLRLMFEKLEIYKIAIGNVAFSKLDTLKLSSLLNLNKIWDSNYDSMHNLTSLIVDNCGGLKFLFSSTVVGSFKNLKHLEISNCAMMEEIIAKEGNGASEEVHFLKLEKIIVKDMDNLKTIWHHQFETVKMLQVNNCDKIVVVFPSSMQKTYNKLEMLEVTNCALVEEIFELSFKESSSVEDTTHLKEVTITGLPKLKKIWTAQSLNKLTILEVAFGKFKYLALSDYPEMKDLWYGQNVFCNLKHLVVHKCDFLSRVLFPSNIMQVLYGLEELEVRDCDSLEAVFDVKVKVSACQSLLYIFPLSLCEDLEHLEVLEIESCRVEQIVGMEEGPMEHSFNFPQLNKLRLFNLTKLTSFYCGKHSLDCPSLKVLDVYRCDAFNNLDLFSIEKLKHIWQDDFPMNHPLLQDLNELWLWDCPSLINLAPSSTSFTNLTRLHVENCKELIYLITSSTAKSLIQLRTLKIKNCEKMLDVVRIDGEKADQEDIIFENLEYMEFTSLSSLRSFCYGNQTFIFPSLQSLTAQECPQMEIFCYGNQTFIFPYLTKIEVGEATFRWRGDINTTIQHLFQEKKVLRSNALNKTILSSHLQDDEVGGQEGIGAGPEK</sequence>
<keyword evidence="4" id="KW-1185">Reference proteome</keyword>
<dbReference type="InterPro" id="IPR050905">
    <property type="entry name" value="Plant_NBS-LRR"/>
</dbReference>
<dbReference type="AlphaFoldDB" id="A0A2Z6PEN1"/>
<feature type="domain" description="Disease resistance protein At4g27190-like leucine-rich repeats" evidence="2">
    <location>
        <begin position="554"/>
        <end position="623"/>
    </location>
</feature>
<dbReference type="Gene3D" id="3.80.10.10">
    <property type="entry name" value="Ribonuclease Inhibitor"/>
    <property type="match status" value="2"/>
</dbReference>
<gene>
    <name evidence="3" type="ORF">TSUD_398850</name>
</gene>
<dbReference type="InterPro" id="IPR057135">
    <property type="entry name" value="At4g27190-like_LRR"/>
</dbReference>
<keyword evidence="1" id="KW-0611">Plant defense</keyword>
<dbReference type="PANTHER" id="PTHR33463:SF198">
    <property type="entry name" value="RPP4C3"/>
    <property type="match status" value="1"/>
</dbReference>
<evidence type="ECO:0000256" key="1">
    <source>
        <dbReference type="ARBA" id="ARBA00022821"/>
    </source>
</evidence>
<dbReference type="EMBL" id="DF973971">
    <property type="protein sequence ID" value="GAU43409.1"/>
    <property type="molecule type" value="Genomic_DNA"/>
</dbReference>
<evidence type="ECO:0000259" key="2">
    <source>
        <dbReference type="Pfam" id="PF23247"/>
    </source>
</evidence>
<organism evidence="3 4">
    <name type="scientific">Trifolium subterraneum</name>
    <name type="common">Subterranean clover</name>
    <dbReference type="NCBI Taxonomy" id="3900"/>
    <lineage>
        <taxon>Eukaryota</taxon>
        <taxon>Viridiplantae</taxon>
        <taxon>Streptophyta</taxon>
        <taxon>Embryophyta</taxon>
        <taxon>Tracheophyta</taxon>
        <taxon>Spermatophyta</taxon>
        <taxon>Magnoliopsida</taxon>
        <taxon>eudicotyledons</taxon>
        <taxon>Gunneridae</taxon>
        <taxon>Pentapetalae</taxon>
        <taxon>rosids</taxon>
        <taxon>fabids</taxon>
        <taxon>Fabales</taxon>
        <taxon>Fabaceae</taxon>
        <taxon>Papilionoideae</taxon>
        <taxon>50 kb inversion clade</taxon>
        <taxon>NPAAA clade</taxon>
        <taxon>Hologalegina</taxon>
        <taxon>IRL clade</taxon>
        <taxon>Trifolieae</taxon>
        <taxon>Trifolium</taxon>
    </lineage>
</organism>
<proteinExistence type="predicted"/>
<evidence type="ECO:0000313" key="4">
    <source>
        <dbReference type="Proteomes" id="UP000242715"/>
    </source>
</evidence>
<feature type="domain" description="Disease resistance protein At4g27190-like leucine-rich repeats" evidence="2">
    <location>
        <begin position="760"/>
        <end position="862"/>
    </location>
</feature>
<dbReference type="Pfam" id="PF23247">
    <property type="entry name" value="LRR_RPS2"/>
    <property type="match status" value="3"/>
</dbReference>
<feature type="domain" description="Disease resistance protein At4g27190-like leucine-rich repeats" evidence="2">
    <location>
        <begin position="359"/>
        <end position="461"/>
    </location>
</feature>
<dbReference type="PANTHER" id="PTHR33463">
    <property type="entry name" value="NB-ARC DOMAIN-CONTAINING PROTEIN-RELATED"/>
    <property type="match status" value="1"/>
</dbReference>
<dbReference type="InterPro" id="IPR032675">
    <property type="entry name" value="LRR_dom_sf"/>
</dbReference>